<reference evidence="2" key="1">
    <citation type="journal article" date="2017" name="Nat. Ecol. Evol.">
        <title>Genome expansion and lineage-specific genetic innovations in the forest pathogenic fungi Armillaria.</title>
        <authorList>
            <person name="Sipos G."/>
            <person name="Prasanna A.N."/>
            <person name="Walter M.C."/>
            <person name="O'Connor E."/>
            <person name="Balint B."/>
            <person name="Krizsan K."/>
            <person name="Kiss B."/>
            <person name="Hess J."/>
            <person name="Varga T."/>
            <person name="Slot J."/>
            <person name="Riley R."/>
            <person name="Boka B."/>
            <person name="Rigling D."/>
            <person name="Barry K."/>
            <person name="Lee J."/>
            <person name="Mihaltcheva S."/>
            <person name="LaButti K."/>
            <person name="Lipzen A."/>
            <person name="Waldron R."/>
            <person name="Moloney N.M."/>
            <person name="Sperisen C."/>
            <person name="Kredics L."/>
            <person name="Vagvoelgyi C."/>
            <person name="Patrignani A."/>
            <person name="Fitzpatrick D."/>
            <person name="Nagy I."/>
            <person name="Doyle S."/>
            <person name="Anderson J.B."/>
            <person name="Grigoriev I.V."/>
            <person name="Gueldener U."/>
            <person name="Muensterkoetter M."/>
            <person name="Nagy L.G."/>
        </authorList>
    </citation>
    <scope>NUCLEOTIDE SEQUENCE [LARGE SCALE GENOMIC DNA]</scope>
    <source>
        <strain evidence="2">Ar21-2</strain>
    </source>
</reference>
<dbReference type="Proteomes" id="UP000217790">
    <property type="component" value="Unassembled WGS sequence"/>
</dbReference>
<sequence length="125" mass="13878">MIGDCPASLSVQPSDYTLWLNWTLEGKETQVHFTIDTGDRSVQSGDDESENRAHESKCFISTIHANKGVGNTWGDQDSNEGVGCSSSKRLAGECKKIGRYEGNFLVGDIGDEIYDWQYIVVEMNH</sequence>
<dbReference type="AlphaFoldDB" id="A0A2H3CYR3"/>
<dbReference type="EMBL" id="KZ293674">
    <property type="protein sequence ID" value="PBK88189.1"/>
    <property type="molecule type" value="Genomic_DNA"/>
</dbReference>
<evidence type="ECO:0000313" key="2">
    <source>
        <dbReference type="Proteomes" id="UP000217790"/>
    </source>
</evidence>
<dbReference type="InParanoid" id="A0A2H3CYR3"/>
<evidence type="ECO:0000313" key="1">
    <source>
        <dbReference type="EMBL" id="PBK88189.1"/>
    </source>
</evidence>
<organism evidence="1 2">
    <name type="scientific">Armillaria gallica</name>
    <name type="common">Bulbous honey fungus</name>
    <name type="synonym">Armillaria bulbosa</name>
    <dbReference type="NCBI Taxonomy" id="47427"/>
    <lineage>
        <taxon>Eukaryota</taxon>
        <taxon>Fungi</taxon>
        <taxon>Dikarya</taxon>
        <taxon>Basidiomycota</taxon>
        <taxon>Agaricomycotina</taxon>
        <taxon>Agaricomycetes</taxon>
        <taxon>Agaricomycetidae</taxon>
        <taxon>Agaricales</taxon>
        <taxon>Marasmiineae</taxon>
        <taxon>Physalacriaceae</taxon>
        <taxon>Armillaria</taxon>
    </lineage>
</organism>
<accession>A0A2H3CYR3</accession>
<protein>
    <submittedName>
        <fullName evidence="1">Uncharacterized protein</fullName>
    </submittedName>
</protein>
<proteinExistence type="predicted"/>
<keyword evidence="2" id="KW-1185">Reference proteome</keyword>
<dbReference type="STRING" id="47427.A0A2H3CYR3"/>
<gene>
    <name evidence="1" type="ORF">ARMGADRAFT_1034158</name>
</gene>
<name>A0A2H3CYR3_ARMGA</name>